<dbReference type="GO" id="GO:0022857">
    <property type="term" value="F:transmembrane transporter activity"/>
    <property type="evidence" value="ECO:0007669"/>
    <property type="project" value="InterPro"/>
</dbReference>
<evidence type="ECO:0000256" key="6">
    <source>
        <dbReference type="SAM" id="Phobius"/>
    </source>
</evidence>
<feature type="transmembrane region" description="Helical" evidence="6">
    <location>
        <begin position="357"/>
        <end position="381"/>
    </location>
</feature>
<evidence type="ECO:0000313" key="11">
    <source>
        <dbReference type="Proteomes" id="UP000470876"/>
    </source>
</evidence>
<keyword evidence="3 6" id="KW-0812">Transmembrane</keyword>
<dbReference type="Gene3D" id="1.20.1250.20">
    <property type="entry name" value="MFS general substrate transporter like domains"/>
    <property type="match status" value="1"/>
</dbReference>
<dbReference type="PROSITE" id="PS50850">
    <property type="entry name" value="MFS"/>
    <property type="match status" value="1"/>
</dbReference>
<accession>A0A6P1D215</accession>
<evidence type="ECO:0000313" key="9">
    <source>
        <dbReference type="EMBL" id="NEW56851.1"/>
    </source>
</evidence>
<dbReference type="Proteomes" id="UP000468928">
    <property type="component" value="Unassembled WGS sequence"/>
</dbReference>
<keyword evidence="5 6" id="KW-0472">Membrane</keyword>
<feature type="transmembrane region" description="Helical" evidence="6">
    <location>
        <begin position="297"/>
        <end position="315"/>
    </location>
</feature>
<evidence type="ECO:0000256" key="1">
    <source>
        <dbReference type="ARBA" id="ARBA00004651"/>
    </source>
</evidence>
<feature type="transmembrane region" description="Helical" evidence="6">
    <location>
        <begin position="321"/>
        <end position="345"/>
    </location>
</feature>
<comment type="caution">
    <text evidence="8">The sequence shown here is derived from an EMBL/GenBank/DDBJ whole genome shotgun (WGS) entry which is preliminary data.</text>
</comment>
<evidence type="ECO:0000256" key="4">
    <source>
        <dbReference type="ARBA" id="ARBA00022989"/>
    </source>
</evidence>
<feature type="transmembrane region" description="Helical" evidence="6">
    <location>
        <begin position="111"/>
        <end position="139"/>
    </location>
</feature>
<dbReference type="Proteomes" id="UP000470876">
    <property type="component" value="Unassembled WGS sequence"/>
</dbReference>
<dbReference type="EMBL" id="JAAGUX010000022">
    <property type="protein sequence ID" value="NEW56851.1"/>
    <property type="molecule type" value="Genomic_DNA"/>
</dbReference>
<dbReference type="InterPro" id="IPR020846">
    <property type="entry name" value="MFS_dom"/>
</dbReference>
<proteinExistence type="predicted"/>
<feature type="transmembrane region" description="Helical" evidence="6">
    <location>
        <begin position="230"/>
        <end position="254"/>
    </location>
</feature>
<evidence type="ECO:0000256" key="5">
    <source>
        <dbReference type="ARBA" id="ARBA00023136"/>
    </source>
</evidence>
<evidence type="ECO:0000256" key="2">
    <source>
        <dbReference type="ARBA" id="ARBA00022475"/>
    </source>
</evidence>
<reference evidence="10 11" key="1">
    <citation type="submission" date="2020-01" db="EMBL/GenBank/DDBJ databases">
        <title>Genetics and antimicrobial susceptibilities of Nocardia species isolated from the soil; a comparison with species isolated from humans.</title>
        <authorList>
            <person name="Carrasco G."/>
            <person name="Monzon S."/>
            <person name="Sansegundo M."/>
            <person name="Garcia E."/>
            <person name="Garrido N."/>
            <person name="Medina M.J."/>
            <person name="Villalon P."/>
            <person name="Ramirez-Arocha A.C."/>
            <person name="Jimenez P."/>
            <person name="Cuesta I."/>
            <person name="Valdezate S."/>
        </authorList>
    </citation>
    <scope>NUCLEOTIDE SEQUENCE [LARGE SCALE GENOMIC DNA]</scope>
    <source>
        <strain evidence="8 10">CNM20110639</strain>
        <strain evidence="9 11">CNM20110649</strain>
    </source>
</reference>
<keyword evidence="11" id="KW-1185">Reference proteome</keyword>
<name>A0A6P1D215_9NOCA</name>
<keyword evidence="4 6" id="KW-1133">Transmembrane helix</keyword>
<sequence>MTTVSDEDRSEVLKVPDFRNLWLANGFRDASGEIAGFALPITAVILLGASPVQMAFIAMCANIGYLLFGLPAGVWVDRMPKRTVLSAAETAYVLALASIPIAYLAGSLTVVQLMLVAVILSVAEVFFGIAHLSVLPLILPKKRVSDAKARLTTSSTSISVIAPAAAGAAAQSIAAPVLYGVAAACQLVSAVLVRRIHPVEPPPPQQVQRNFRAEIIDGVRIVFRQPLLRLLLGQTAVNNLGAGIMIAVMAYFLLDTLAIEPWLFGALSAVGAVSGLIASLVCPWLRRRFGEIRMTMLFSGLAPVAMLFLPLAGVLRDQAIVLIAIGQILLGSALVGRSVAVAGLRTRVTPNRYLSRVTAAAAVVTQGATPLGTVAGGFLAGVWSAQTALWVGVAVMTVPIVMLLRSPLRAHRTLPPEWEIDD</sequence>
<dbReference type="SUPFAM" id="SSF103473">
    <property type="entry name" value="MFS general substrate transporter"/>
    <property type="match status" value="1"/>
</dbReference>
<evidence type="ECO:0000313" key="10">
    <source>
        <dbReference type="Proteomes" id="UP000468928"/>
    </source>
</evidence>
<feature type="transmembrane region" description="Helical" evidence="6">
    <location>
        <begin position="387"/>
        <end position="404"/>
    </location>
</feature>
<dbReference type="GO" id="GO:0005886">
    <property type="term" value="C:plasma membrane"/>
    <property type="evidence" value="ECO:0007669"/>
    <property type="project" value="UniProtKB-SubCell"/>
</dbReference>
<feature type="domain" description="Major facilitator superfamily (MFS) profile" evidence="7">
    <location>
        <begin position="227"/>
        <end position="422"/>
    </location>
</feature>
<dbReference type="Pfam" id="PF07690">
    <property type="entry name" value="MFS_1"/>
    <property type="match status" value="1"/>
</dbReference>
<protein>
    <submittedName>
        <fullName evidence="8">MFS transporter</fullName>
    </submittedName>
</protein>
<gene>
    <name evidence="8" type="ORF">GV789_08300</name>
    <name evidence="9" type="ORF">GV794_14480</name>
</gene>
<dbReference type="CDD" id="cd06173">
    <property type="entry name" value="MFS_MefA_like"/>
    <property type="match status" value="1"/>
</dbReference>
<dbReference type="AlphaFoldDB" id="A0A6P1D215"/>
<comment type="subcellular location">
    <subcellularLocation>
        <location evidence="1">Cell membrane</location>
        <topology evidence="1">Multi-pass membrane protein</topology>
    </subcellularLocation>
</comment>
<dbReference type="InterPro" id="IPR011701">
    <property type="entry name" value="MFS"/>
</dbReference>
<dbReference type="PANTHER" id="PTHR23513">
    <property type="entry name" value="INTEGRAL MEMBRANE EFFLUX PROTEIN-RELATED"/>
    <property type="match status" value="1"/>
</dbReference>
<dbReference type="PANTHER" id="PTHR23513:SF6">
    <property type="entry name" value="MAJOR FACILITATOR SUPERFAMILY ASSOCIATED DOMAIN-CONTAINING PROTEIN"/>
    <property type="match status" value="1"/>
</dbReference>
<feature type="transmembrane region" description="Helical" evidence="6">
    <location>
        <begin position="83"/>
        <end position="105"/>
    </location>
</feature>
<evidence type="ECO:0000259" key="7">
    <source>
        <dbReference type="PROSITE" id="PS50850"/>
    </source>
</evidence>
<dbReference type="EMBL" id="JAAGUZ010000017">
    <property type="protein sequence ID" value="NEW44457.1"/>
    <property type="molecule type" value="Genomic_DNA"/>
</dbReference>
<feature type="transmembrane region" description="Helical" evidence="6">
    <location>
        <begin position="30"/>
        <end position="49"/>
    </location>
</feature>
<organism evidence="8 10">
    <name type="scientific">Nocardia cyriacigeorgica</name>
    <dbReference type="NCBI Taxonomy" id="135487"/>
    <lineage>
        <taxon>Bacteria</taxon>
        <taxon>Bacillati</taxon>
        <taxon>Actinomycetota</taxon>
        <taxon>Actinomycetes</taxon>
        <taxon>Mycobacteriales</taxon>
        <taxon>Nocardiaceae</taxon>
        <taxon>Nocardia</taxon>
    </lineage>
</organism>
<dbReference type="RefSeq" id="WP_163826261.1">
    <property type="nucleotide sequence ID" value="NZ_JAAGUX010000022.1"/>
</dbReference>
<feature type="transmembrane region" description="Helical" evidence="6">
    <location>
        <begin position="266"/>
        <end position="285"/>
    </location>
</feature>
<evidence type="ECO:0000256" key="3">
    <source>
        <dbReference type="ARBA" id="ARBA00022692"/>
    </source>
</evidence>
<dbReference type="InterPro" id="IPR036259">
    <property type="entry name" value="MFS_trans_sf"/>
</dbReference>
<evidence type="ECO:0000313" key="8">
    <source>
        <dbReference type="EMBL" id="NEW44457.1"/>
    </source>
</evidence>
<feature type="transmembrane region" description="Helical" evidence="6">
    <location>
        <begin position="55"/>
        <end position="76"/>
    </location>
</feature>
<keyword evidence="2" id="KW-1003">Cell membrane</keyword>